<evidence type="ECO:0000256" key="4">
    <source>
        <dbReference type="ARBA" id="ARBA00023157"/>
    </source>
</evidence>
<comment type="caution">
    <text evidence="11">The sequence shown here is derived from an EMBL/GenBank/DDBJ whole genome shotgun (WGS) entry which is preliminary data.</text>
</comment>
<evidence type="ECO:0000259" key="10">
    <source>
        <dbReference type="Pfam" id="PF03443"/>
    </source>
</evidence>
<feature type="chain" id="PRO_5042198271" description="AA9 family lytic polysaccharide monooxygenase" evidence="9">
    <location>
        <begin position="18"/>
        <end position="260"/>
    </location>
</feature>
<keyword evidence="2 8" id="KW-0964">Secreted</keyword>
<keyword evidence="5 8" id="KW-0119">Carbohydrate metabolism</keyword>
<evidence type="ECO:0000256" key="5">
    <source>
        <dbReference type="ARBA" id="ARBA00023277"/>
    </source>
</evidence>
<dbReference type="InterPro" id="IPR005103">
    <property type="entry name" value="AA9_LPMO"/>
</dbReference>
<dbReference type="Gene3D" id="2.70.50.70">
    <property type="match status" value="1"/>
</dbReference>
<dbReference type="GO" id="GO:0005576">
    <property type="term" value="C:extracellular region"/>
    <property type="evidence" value="ECO:0007669"/>
    <property type="project" value="UniProtKB-SubCell"/>
</dbReference>
<evidence type="ECO:0000256" key="2">
    <source>
        <dbReference type="ARBA" id="ARBA00022525"/>
    </source>
</evidence>
<evidence type="ECO:0000256" key="7">
    <source>
        <dbReference type="ARBA" id="ARBA00044502"/>
    </source>
</evidence>
<dbReference type="AlphaFoldDB" id="A0AAD5S1R0"/>
<evidence type="ECO:0000256" key="3">
    <source>
        <dbReference type="ARBA" id="ARBA00023001"/>
    </source>
</evidence>
<dbReference type="PANTHER" id="PTHR33353">
    <property type="entry name" value="PUTATIVE (AFU_ORTHOLOGUE AFUA_1G12560)-RELATED"/>
    <property type="match status" value="1"/>
</dbReference>
<dbReference type="Pfam" id="PF03443">
    <property type="entry name" value="AA9"/>
    <property type="match status" value="1"/>
</dbReference>
<dbReference type="CDD" id="cd21175">
    <property type="entry name" value="LPMO_AA9"/>
    <property type="match status" value="1"/>
</dbReference>
<comment type="function">
    <text evidence="8">Lytic polysaccharide monooxygenase (LMPO) that depolymerizes crystalline and amorphous polysaccharides via the oxidation of scissile alpha- or beta-(1-4)-glycosidic bonds, yielding C1 and/or C4 oxidation products. Catalysis by LPMOs requires the reduction of the active-site copper from Cu(II) to Cu(I) by a reducing agent and H(2)O(2) or O(2) as a cosubstrate.</text>
</comment>
<organism evidence="11 12">
    <name type="scientific">Rhizophlyctis rosea</name>
    <dbReference type="NCBI Taxonomy" id="64517"/>
    <lineage>
        <taxon>Eukaryota</taxon>
        <taxon>Fungi</taxon>
        <taxon>Fungi incertae sedis</taxon>
        <taxon>Chytridiomycota</taxon>
        <taxon>Chytridiomycota incertae sedis</taxon>
        <taxon>Chytridiomycetes</taxon>
        <taxon>Rhizophlyctidales</taxon>
        <taxon>Rhizophlyctidaceae</taxon>
        <taxon>Rhizophlyctis</taxon>
    </lineage>
</organism>
<evidence type="ECO:0000256" key="1">
    <source>
        <dbReference type="ARBA" id="ARBA00004613"/>
    </source>
</evidence>
<gene>
    <name evidence="11" type="ORF">HK097_003995</name>
</gene>
<comment type="subcellular location">
    <subcellularLocation>
        <location evidence="1 8">Secreted</location>
    </subcellularLocation>
</comment>
<protein>
    <recommendedName>
        <fullName evidence="8">AA9 family lytic polysaccharide monooxygenase</fullName>
        <ecNumber evidence="8">1.14.99.56</ecNumber>
    </recommendedName>
    <alternativeName>
        <fullName evidence="8">Endo-beta-1,4-glucanase</fullName>
    </alternativeName>
    <alternativeName>
        <fullName evidence="8">Glycosyl hydrolase 61 family protein</fullName>
    </alternativeName>
</protein>
<keyword evidence="4 8" id="KW-1015">Disulfide bond</keyword>
<reference evidence="11" key="1">
    <citation type="submission" date="2020-05" db="EMBL/GenBank/DDBJ databases">
        <title>Phylogenomic resolution of chytrid fungi.</title>
        <authorList>
            <person name="Stajich J.E."/>
            <person name="Amses K."/>
            <person name="Simmons R."/>
            <person name="Seto K."/>
            <person name="Myers J."/>
            <person name="Bonds A."/>
            <person name="Quandt C.A."/>
            <person name="Barry K."/>
            <person name="Liu P."/>
            <person name="Grigoriev I."/>
            <person name="Longcore J.E."/>
            <person name="James T.Y."/>
        </authorList>
    </citation>
    <scope>NUCLEOTIDE SEQUENCE</scope>
    <source>
        <strain evidence="11">JEL0318</strain>
    </source>
</reference>
<proteinExistence type="inferred from homology"/>
<dbReference type="InterPro" id="IPR049892">
    <property type="entry name" value="AA9"/>
</dbReference>
<evidence type="ECO:0000313" key="12">
    <source>
        <dbReference type="Proteomes" id="UP001212841"/>
    </source>
</evidence>
<name>A0AAD5S1R0_9FUNG</name>
<dbReference type="PANTHER" id="PTHR33353:SF17">
    <property type="entry name" value="ENDO-BETA-1,4-GLUCANASE D"/>
    <property type="match status" value="1"/>
</dbReference>
<comment type="catalytic activity">
    <reaction evidence="8">
        <text>[(1-&gt;4)-beta-D-glucosyl]n+m + reduced acceptor + O2 = 4-dehydro-beta-D-glucosyl-[(1-&gt;4)-beta-D-glucosyl]n-1 + [(1-&gt;4)-beta-D-glucosyl]m + acceptor + H2O.</text>
        <dbReference type="EC" id="1.14.99.56"/>
    </reaction>
</comment>
<dbReference type="GO" id="GO:0030248">
    <property type="term" value="F:cellulose binding"/>
    <property type="evidence" value="ECO:0007669"/>
    <property type="project" value="UniProtKB-UniRule"/>
</dbReference>
<keyword evidence="3 8" id="KW-0136">Cellulose degradation</keyword>
<evidence type="ECO:0000256" key="6">
    <source>
        <dbReference type="ARBA" id="ARBA00023326"/>
    </source>
</evidence>
<dbReference type="GO" id="GO:0008810">
    <property type="term" value="F:cellulase activity"/>
    <property type="evidence" value="ECO:0007669"/>
    <property type="project" value="UniProtKB-UniRule"/>
</dbReference>
<keyword evidence="12" id="KW-1185">Reference proteome</keyword>
<feature type="signal peptide" evidence="9">
    <location>
        <begin position="1"/>
        <end position="17"/>
    </location>
</feature>
<evidence type="ECO:0000256" key="9">
    <source>
        <dbReference type="SAM" id="SignalP"/>
    </source>
</evidence>
<dbReference type="Proteomes" id="UP001212841">
    <property type="component" value="Unassembled WGS sequence"/>
</dbReference>
<evidence type="ECO:0000256" key="8">
    <source>
        <dbReference type="RuleBase" id="RU368122"/>
    </source>
</evidence>
<evidence type="ECO:0000313" key="11">
    <source>
        <dbReference type="EMBL" id="KAJ3035888.1"/>
    </source>
</evidence>
<comment type="domain">
    <text evidence="8">Has a modular structure: an endo-beta-1,4-glucanase catalytic module at the N-terminus, a linker rich in serines and threonines, and a C-terminal carbohydrate-binding module (CBM).</text>
</comment>
<comment type="similarity">
    <text evidence="7">Belongs to the polysaccharide monooxygenase AA9 family.</text>
</comment>
<feature type="domain" description="Auxiliary Activity family 9 catalytic" evidence="10">
    <location>
        <begin position="18"/>
        <end position="237"/>
    </location>
</feature>
<dbReference type="EMBL" id="JADGJD010001994">
    <property type="protein sequence ID" value="KAJ3035888.1"/>
    <property type="molecule type" value="Genomic_DNA"/>
</dbReference>
<feature type="non-terminal residue" evidence="11">
    <location>
        <position position="1"/>
    </location>
</feature>
<dbReference type="GO" id="GO:0030245">
    <property type="term" value="P:cellulose catabolic process"/>
    <property type="evidence" value="ECO:0007669"/>
    <property type="project" value="UniProtKB-UniRule"/>
</dbReference>
<keyword evidence="9" id="KW-0732">Signal</keyword>
<keyword evidence="6 8" id="KW-0624">Polysaccharide degradation</keyword>
<accession>A0AAD5S1R0</accession>
<sequence length="260" mass="27391">MKFVLAALATMVATASAHSTVYSYHLNGQDKGQQCTLNGAGKQQGGPSNSLGNYRCPPNNDPVKNLAGASMACNVNNAEAPKWDVVYPGDSITFEWHHDSPYASDDIIASSHKGAIAIYAAPGASNGAGNVWVKLWQDGVAPNNWAVDRLIAARGRHWFKVPALAPGKYLFRPELFTLHEADTAYSSNPARGIQLYPACLQFEVAGSGSLTLPSGVAFPGAYSYSDPGIVYNLYNPPAGNYVIPGPAVWSGAGVTGGYGL</sequence>
<dbReference type="EC" id="1.14.99.56" evidence="8"/>